<comment type="caution">
    <text evidence="6">The sequence shown here is derived from an EMBL/GenBank/DDBJ whole genome shotgun (WGS) entry which is preliminary data.</text>
</comment>
<sequence>MKNPNFDYDVIYIGSGHAAFDGAKTLCKQGFKIAFVEAIAVGGTCPNWGCNAKISLDGPVTLAKTQRRMKDIVEGDTKLNWKENIKHKREGILPIKVDREATMKSLGMDVIHGFAKFTDAHTLEINGEHVTSDKIVIATGLTPHKVEIEGTELSHDSRDFMELEDMPKRMAVVGTGYIAMEFATMANEAGADVTMFMHGDKALRPFYQPYVKILMDEMKASGIKFVENSGLRSFSQDGDEYTVTYADNQQLTVDYILDASGRVPMVHNMGLEEVGVKYDDKKGVLVNEYLQTSVENIYASGDVAATGQPNLTPTATFESQYLKHLFAGETDQPIDFPAIPSVVFTSPRISQMGVTVDEANASDEYTVEEHDATNTWFRQITKEPVVKNAYIFDKEHRLVGFTEISDQADNAVDMIVPAVNMKMTPLEIERNVHLFPSIGHDTWKNI</sequence>
<dbReference type="SUPFAM" id="SSF51905">
    <property type="entry name" value="FAD/NAD(P)-binding domain"/>
    <property type="match status" value="1"/>
</dbReference>
<dbReference type="PIRSF" id="PIRSF000350">
    <property type="entry name" value="Mercury_reductase_MerA"/>
    <property type="match status" value="1"/>
</dbReference>
<dbReference type="PANTHER" id="PTHR43014">
    <property type="entry name" value="MERCURIC REDUCTASE"/>
    <property type="match status" value="1"/>
</dbReference>
<gene>
    <name evidence="6" type="ORF">RZ72_04650</name>
</gene>
<dbReference type="PANTHER" id="PTHR43014:SF5">
    <property type="entry name" value="GLUTATHIONE REDUCTASE (NADPH)"/>
    <property type="match status" value="1"/>
</dbReference>
<evidence type="ECO:0000313" key="6">
    <source>
        <dbReference type="EMBL" id="KOY79872.1"/>
    </source>
</evidence>
<evidence type="ECO:0000256" key="2">
    <source>
        <dbReference type="ARBA" id="ARBA00022630"/>
    </source>
</evidence>
<dbReference type="InterPro" id="IPR023753">
    <property type="entry name" value="FAD/NAD-binding_dom"/>
</dbReference>
<dbReference type="Proteomes" id="UP000037749">
    <property type="component" value="Unassembled WGS sequence"/>
</dbReference>
<dbReference type="PRINTS" id="PR00411">
    <property type="entry name" value="PNDRDTASEI"/>
</dbReference>
<proteinExistence type="inferred from homology"/>
<feature type="binding site" evidence="4">
    <location>
        <begin position="174"/>
        <end position="181"/>
    </location>
    <ligand>
        <name>NAD(+)</name>
        <dbReference type="ChEBI" id="CHEBI:57540"/>
    </ligand>
</feature>
<evidence type="ECO:0000256" key="5">
    <source>
        <dbReference type="PIRSR" id="PIRSR000350-4"/>
    </source>
</evidence>
<protein>
    <submittedName>
        <fullName evidence="6">Glutathione reductase</fullName>
    </submittedName>
</protein>
<keyword evidence="3 4" id="KW-0274">FAD</keyword>
<dbReference type="InterPro" id="IPR036188">
    <property type="entry name" value="FAD/NAD-bd_sf"/>
</dbReference>
<dbReference type="SUPFAM" id="SSF55424">
    <property type="entry name" value="FAD/NAD-linked reductases, dimerisation (C-terminal) domain"/>
    <property type="match status" value="1"/>
</dbReference>
<dbReference type="InterPro" id="IPR001100">
    <property type="entry name" value="Pyr_nuc-diS_OxRdtase"/>
</dbReference>
<dbReference type="Pfam" id="PF07992">
    <property type="entry name" value="Pyr_redox_2"/>
    <property type="match status" value="1"/>
</dbReference>
<evidence type="ECO:0000256" key="1">
    <source>
        <dbReference type="ARBA" id="ARBA00007532"/>
    </source>
</evidence>
<feature type="disulfide bond" description="Redox-active" evidence="5">
    <location>
        <begin position="45"/>
        <end position="50"/>
    </location>
</feature>
<dbReference type="EMBL" id="JXCZ01000001">
    <property type="protein sequence ID" value="KOY79872.1"/>
    <property type="molecule type" value="Genomic_DNA"/>
</dbReference>
<dbReference type="Pfam" id="PF02852">
    <property type="entry name" value="Pyr_redox_dim"/>
    <property type="match status" value="1"/>
</dbReference>
<dbReference type="AlphaFoldDB" id="A0A0C2VVE7"/>
<name>A0A0C2VVE7_9LACO</name>
<comment type="cofactor">
    <cofactor evidence="4">
        <name>FAD</name>
        <dbReference type="ChEBI" id="CHEBI:57692"/>
    </cofactor>
    <text evidence="4">Binds 1 FAD per subunit.</text>
</comment>
<keyword evidence="4" id="KW-0547">Nucleotide-binding</keyword>
<dbReference type="InterPro" id="IPR016156">
    <property type="entry name" value="FAD/NAD-linked_Rdtase_dimer_sf"/>
</dbReference>
<organism evidence="6 7">
    <name type="scientific">Apilactobacillus kunkeei</name>
    <dbReference type="NCBI Taxonomy" id="148814"/>
    <lineage>
        <taxon>Bacteria</taxon>
        <taxon>Bacillati</taxon>
        <taxon>Bacillota</taxon>
        <taxon>Bacilli</taxon>
        <taxon>Lactobacillales</taxon>
        <taxon>Lactobacillaceae</taxon>
        <taxon>Apilactobacillus</taxon>
    </lineage>
</organism>
<feature type="binding site" evidence="4">
    <location>
        <position position="302"/>
    </location>
    <ligand>
        <name>FAD</name>
        <dbReference type="ChEBI" id="CHEBI:57692"/>
    </ligand>
</feature>
<accession>A0A0C2VVE7</accession>
<evidence type="ECO:0000256" key="4">
    <source>
        <dbReference type="PIRSR" id="PIRSR000350-3"/>
    </source>
</evidence>
<dbReference type="RefSeq" id="WP_041152995.1">
    <property type="nucleotide sequence ID" value="NZ_JANUHG010000017.1"/>
</dbReference>
<dbReference type="InterPro" id="IPR004099">
    <property type="entry name" value="Pyr_nucl-diS_OxRdtase_dimer"/>
</dbReference>
<dbReference type="PRINTS" id="PR00368">
    <property type="entry name" value="FADPNR"/>
</dbReference>
<comment type="similarity">
    <text evidence="1">Belongs to the class-I pyridine nucleotide-disulfide oxidoreductase family.</text>
</comment>
<feature type="binding site" evidence="4">
    <location>
        <position position="261"/>
    </location>
    <ligand>
        <name>NAD(+)</name>
        <dbReference type="ChEBI" id="CHEBI:57540"/>
    </ligand>
</feature>
<evidence type="ECO:0000313" key="7">
    <source>
        <dbReference type="Proteomes" id="UP000037749"/>
    </source>
</evidence>
<dbReference type="PATRIC" id="fig|148814.19.peg.64"/>
<dbReference type="GO" id="GO:0000166">
    <property type="term" value="F:nucleotide binding"/>
    <property type="evidence" value="ECO:0007669"/>
    <property type="project" value="UniProtKB-KW"/>
</dbReference>
<dbReference type="GO" id="GO:0016491">
    <property type="term" value="F:oxidoreductase activity"/>
    <property type="evidence" value="ECO:0007669"/>
    <property type="project" value="InterPro"/>
</dbReference>
<dbReference type="Gene3D" id="3.50.50.60">
    <property type="entry name" value="FAD/NAD(P)-binding domain"/>
    <property type="match status" value="1"/>
</dbReference>
<keyword evidence="2" id="KW-0285">Flavoprotein</keyword>
<keyword evidence="4" id="KW-0520">NAD</keyword>
<reference evidence="6 7" key="1">
    <citation type="journal article" date="2015" name="Genome Biol. Evol.">
        <title>Functionally Structured Genomes in Lactobacillus kunkeei Colonizing the Honey Crop and Food Products of Honeybees and Stingless Bees.</title>
        <authorList>
            <person name="Tamarit D."/>
            <person name="Ellegaard K.M."/>
            <person name="Wikander J."/>
            <person name="Olofsson T."/>
            <person name="Vasquez A."/>
            <person name="Andersson S.G."/>
        </authorList>
    </citation>
    <scope>NUCLEOTIDE SEQUENCE [LARGE SCALE GENOMIC DNA]</scope>
    <source>
        <strain evidence="6 7">LAla</strain>
    </source>
</reference>
<evidence type="ECO:0000256" key="3">
    <source>
        <dbReference type="ARBA" id="ARBA00022827"/>
    </source>
</evidence>